<protein>
    <recommendedName>
        <fullName evidence="3">Lipoprotein</fullName>
    </recommendedName>
</protein>
<evidence type="ECO:0008006" key="3">
    <source>
        <dbReference type="Google" id="ProtNLM"/>
    </source>
</evidence>
<sequence>MKRVLSVLLAVVLCVGMLTGCGEKKEEKEESKKAESAEKEESDQKRLDNQADITSNIAKVVTTQLPENMVRAGVSETPELQLKDAKADENIFTVSYNSTTGVELAFTYDLDKEKLKRLSLSVGEGELDEYAELLTGIVYLSEFKFSDDEIEQIASMVSNEITELDVGDYKIKQVSFPIATFSITLK</sequence>
<accession>A0A8S5T0I3</accession>
<dbReference type="EMBL" id="BK032722">
    <property type="protein sequence ID" value="DAF56845.1"/>
    <property type="molecule type" value="Genomic_DNA"/>
</dbReference>
<evidence type="ECO:0000256" key="1">
    <source>
        <dbReference type="SAM" id="MobiDB-lite"/>
    </source>
</evidence>
<dbReference type="PROSITE" id="PS51257">
    <property type="entry name" value="PROKAR_LIPOPROTEIN"/>
    <property type="match status" value="1"/>
</dbReference>
<name>A0A8S5T0I3_9CAUD</name>
<proteinExistence type="predicted"/>
<organism evidence="2">
    <name type="scientific">Siphoviridae sp. ctKFk2</name>
    <dbReference type="NCBI Taxonomy" id="2827841"/>
    <lineage>
        <taxon>Viruses</taxon>
        <taxon>Duplodnaviria</taxon>
        <taxon>Heunggongvirae</taxon>
        <taxon>Uroviricota</taxon>
        <taxon>Caudoviricetes</taxon>
    </lineage>
</organism>
<reference evidence="2" key="1">
    <citation type="journal article" date="2021" name="Proc. Natl. Acad. Sci. U.S.A.">
        <title>A Catalog of Tens of Thousands of Viruses from Human Metagenomes Reveals Hidden Associations with Chronic Diseases.</title>
        <authorList>
            <person name="Tisza M.J."/>
            <person name="Buck C.B."/>
        </authorList>
    </citation>
    <scope>NUCLEOTIDE SEQUENCE</scope>
    <source>
        <strain evidence="2">CtKFk2</strain>
    </source>
</reference>
<evidence type="ECO:0000313" key="2">
    <source>
        <dbReference type="EMBL" id="DAF56845.1"/>
    </source>
</evidence>
<feature type="region of interest" description="Disordered" evidence="1">
    <location>
        <begin position="24"/>
        <end position="48"/>
    </location>
</feature>